<dbReference type="PROSITE" id="PS00624">
    <property type="entry name" value="GMC_OXRED_2"/>
    <property type="match status" value="1"/>
</dbReference>
<dbReference type="PANTHER" id="PTHR11552">
    <property type="entry name" value="GLUCOSE-METHANOL-CHOLINE GMC OXIDOREDUCTASE"/>
    <property type="match status" value="1"/>
</dbReference>
<dbReference type="GO" id="GO:0050660">
    <property type="term" value="F:flavin adenine dinucleotide binding"/>
    <property type="evidence" value="ECO:0007669"/>
    <property type="project" value="InterPro"/>
</dbReference>
<dbReference type="SUPFAM" id="SSF51905">
    <property type="entry name" value="FAD/NAD(P)-binding domain"/>
    <property type="match status" value="1"/>
</dbReference>
<keyword evidence="10" id="KW-1185">Reference proteome</keyword>
<dbReference type="GO" id="GO:0016614">
    <property type="term" value="F:oxidoreductase activity, acting on CH-OH group of donors"/>
    <property type="evidence" value="ECO:0007669"/>
    <property type="project" value="InterPro"/>
</dbReference>
<comment type="cofactor">
    <cofactor evidence="1 6">
        <name>FAD</name>
        <dbReference type="ChEBI" id="CHEBI:57692"/>
    </cofactor>
</comment>
<proteinExistence type="inferred from homology"/>
<keyword evidence="4 6" id="KW-0274">FAD</keyword>
<reference evidence="9" key="1">
    <citation type="submission" date="2022-08" db="EMBL/GenBank/DDBJ databases">
        <authorList>
            <consortium name="DOE Joint Genome Institute"/>
            <person name="Min B."/>
            <person name="Riley R."/>
            <person name="Sierra-Patev S."/>
            <person name="Naranjo-Ortiz M."/>
            <person name="Looney B."/>
            <person name="Konkel Z."/>
            <person name="Slot J.C."/>
            <person name="Sakamoto Y."/>
            <person name="Steenwyk J.L."/>
            <person name="Rokas A."/>
            <person name="Carro J."/>
            <person name="Camarero S."/>
            <person name="Ferreira P."/>
            <person name="Molpeceres G."/>
            <person name="Ruiz-Duenas F.J."/>
            <person name="Serrano A."/>
            <person name="Henrissat B."/>
            <person name="Drula E."/>
            <person name="Hughes K.W."/>
            <person name="Mata J.L."/>
            <person name="Ishikawa N.K."/>
            <person name="Vargas-Isla R."/>
            <person name="Ushijima S."/>
            <person name="Smith C.A."/>
            <person name="Ahrendt S."/>
            <person name="Andreopoulos W."/>
            <person name="He G."/>
            <person name="Labutti K."/>
            <person name="Lipzen A."/>
            <person name="Ng V."/>
            <person name="Sandor L."/>
            <person name="Barry K."/>
            <person name="Martinez A.T."/>
            <person name="Xiao Y."/>
            <person name="Gibbons J.G."/>
            <person name="Terashima K."/>
            <person name="Hibbett D.S."/>
            <person name="Grigoriev I.V."/>
        </authorList>
    </citation>
    <scope>NUCLEOTIDE SEQUENCE</scope>
    <source>
        <strain evidence="9">TFB9207</strain>
    </source>
</reference>
<feature type="binding site" evidence="6">
    <location>
        <position position="119"/>
    </location>
    <ligand>
        <name>FAD</name>
        <dbReference type="ChEBI" id="CHEBI:57692"/>
    </ligand>
</feature>
<keyword evidence="3" id="KW-0285">Flavoprotein</keyword>
<protein>
    <submittedName>
        <fullName evidence="9">GMC oxidoreductase-domain-containing protein</fullName>
    </submittedName>
</protein>
<dbReference type="EMBL" id="MU806613">
    <property type="protein sequence ID" value="KAJ3833902.1"/>
    <property type="molecule type" value="Genomic_DNA"/>
</dbReference>
<dbReference type="InterPro" id="IPR000172">
    <property type="entry name" value="GMC_OxRdtase_N"/>
</dbReference>
<feature type="active site" description="Proton donor" evidence="5">
    <location>
        <position position="537"/>
    </location>
</feature>
<feature type="chain" id="PRO_5041436533" evidence="7">
    <location>
        <begin position="21"/>
        <end position="606"/>
    </location>
</feature>
<dbReference type="InterPro" id="IPR036188">
    <property type="entry name" value="FAD/NAD-bd_sf"/>
</dbReference>
<keyword evidence="7" id="KW-0732">Signal</keyword>
<dbReference type="PIRSF" id="PIRSF000137">
    <property type="entry name" value="Alcohol_oxidase"/>
    <property type="match status" value="1"/>
</dbReference>
<comment type="similarity">
    <text evidence="2">Belongs to the GMC oxidoreductase family.</text>
</comment>
<dbReference type="PANTHER" id="PTHR11552:SF147">
    <property type="entry name" value="CHOLINE DEHYDROGENASE, MITOCHONDRIAL"/>
    <property type="match status" value="1"/>
</dbReference>
<dbReference type="Pfam" id="PF05199">
    <property type="entry name" value="GMC_oxred_C"/>
    <property type="match status" value="1"/>
</dbReference>
<feature type="binding site" evidence="6">
    <location>
        <position position="267"/>
    </location>
    <ligand>
        <name>FAD</name>
        <dbReference type="ChEBI" id="CHEBI:57692"/>
    </ligand>
</feature>
<evidence type="ECO:0000256" key="1">
    <source>
        <dbReference type="ARBA" id="ARBA00001974"/>
    </source>
</evidence>
<evidence type="ECO:0000256" key="6">
    <source>
        <dbReference type="PIRSR" id="PIRSR000137-2"/>
    </source>
</evidence>
<evidence type="ECO:0000256" key="7">
    <source>
        <dbReference type="SAM" id="SignalP"/>
    </source>
</evidence>
<dbReference type="Proteomes" id="UP001163846">
    <property type="component" value="Unassembled WGS sequence"/>
</dbReference>
<sequence length="606" mass="66236">MPQITMILLTLFFFFASTAGTLYQTADQLFTKGGLNLDNYEFIIVGGGAGGSVVANRLTENPNIRVLLIEAGSSEFDNLNIEVPSFASRLTGSQFDWNFTTLPQSGLNGRSINYARGFVLGGSTAINVMAYCRGSQDDYNRWAQVTGDEGWSWNSLQPYIHKIENLSSPADNHNITGEINSTIHGSGGPVSFTLPGQLLPTDELAIDASNELSNEFPFNLDYNSGNTIGLGWTQATIANGRRVTAASAYLVPAMLRPNLDILVNTQVTKILQSNIKDNLPVLKAVQFLSIGDKKIYILEAKKEVILSAGAVKTPHLLYLSGIGNLDHLSSLGLEVLVDNSDVGQNLQDHPLTTLSWTVNSSNTLDNIRTNMTLAQELLHKWNKSHTGPLTLGPGNQLAWLRLPNNSSILEHYPDPSAGNTSAHYEFIITDSFVSFSQSFPSEGNFFTLFSNLVSPSSRGNISLNSTDPFAHPLIQPNMLDTEFDIFTMREAIKAARRYMQANAWSHWIIEETSPSAKAQTDAEIETYIRNTCFTVNHVTCTVPMGKKDIAGKGNGALNPDLTVKGTLGLRVVDSSAFPLIPAAHTQVPTYILAERASDIIKNKYHF</sequence>
<name>A0AA38P091_9AGAR</name>
<dbReference type="InterPro" id="IPR012132">
    <property type="entry name" value="GMC_OxRdtase"/>
</dbReference>
<dbReference type="SUPFAM" id="SSF54373">
    <property type="entry name" value="FAD-linked reductases, C-terminal domain"/>
    <property type="match status" value="1"/>
</dbReference>
<accession>A0AA38P091</accession>
<evidence type="ECO:0000313" key="9">
    <source>
        <dbReference type="EMBL" id="KAJ3833902.1"/>
    </source>
</evidence>
<dbReference type="Gene3D" id="3.30.560.10">
    <property type="entry name" value="Glucose Oxidase, domain 3"/>
    <property type="match status" value="1"/>
</dbReference>
<evidence type="ECO:0000256" key="4">
    <source>
        <dbReference type="ARBA" id="ARBA00022827"/>
    </source>
</evidence>
<feature type="domain" description="Glucose-methanol-choline oxidoreductase N-terminal" evidence="8">
    <location>
        <begin position="309"/>
        <end position="323"/>
    </location>
</feature>
<feature type="active site" description="Proton acceptor" evidence="5">
    <location>
        <position position="584"/>
    </location>
</feature>
<dbReference type="AlphaFoldDB" id="A0AA38P091"/>
<dbReference type="Gene3D" id="3.50.50.60">
    <property type="entry name" value="FAD/NAD(P)-binding domain"/>
    <property type="match status" value="1"/>
</dbReference>
<gene>
    <name evidence="9" type="ORF">F5878DRAFT_569174</name>
</gene>
<evidence type="ECO:0000256" key="5">
    <source>
        <dbReference type="PIRSR" id="PIRSR000137-1"/>
    </source>
</evidence>
<organism evidence="9 10">
    <name type="scientific">Lentinula raphanica</name>
    <dbReference type="NCBI Taxonomy" id="153919"/>
    <lineage>
        <taxon>Eukaryota</taxon>
        <taxon>Fungi</taxon>
        <taxon>Dikarya</taxon>
        <taxon>Basidiomycota</taxon>
        <taxon>Agaricomycotina</taxon>
        <taxon>Agaricomycetes</taxon>
        <taxon>Agaricomycetidae</taxon>
        <taxon>Agaricales</taxon>
        <taxon>Marasmiineae</taxon>
        <taxon>Omphalotaceae</taxon>
        <taxon>Lentinula</taxon>
    </lineage>
</organism>
<evidence type="ECO:0000259" key="8">
    <source>
        <dbReference type="PROSITE" id="PS00624"/>
    </source>
</evidence>
<evidence type="ECO:0000256" key="2">
    <source>
        <dbReference type="ARBA" id="ARBA00010790"/>
    </source>
</evidence>
<evidence type="ECO:0000256" key="3">
    <source>
        <dbReference type="ARBA" id="ARBA00022630"/>
    </source>
</evidence>
<dbReference type="InterPro" id="IPR007867">
    <property type="entry name" value="GMC_OxRtase_C"/>
</dbReference>
<evidence type="ECO:0000313" key="10">
    <source>
        <dbReference type="Proteomes" id="UP001163846"/>
    </source>
</evidence>
<dbReference type="Pfam" id="PF00732">
    <property type="entry name" value="GMC_oxred_N"/>
    <property type="match status" value="1"/>
</dbReference>
<comment type="caution">
    <text evidence="9">The sequence shown here is derived from an EMBL/GenBank/DDBJ whole genome shotgun (WGS) entry which is preliminary data.</text>
</comment>
<feature type="signal peptide" evidence="7">
    <location>
        <begin position="1"/>
        <end position="20"/>
    </location>
</feature>